<dbReference type="Gene3D" id="3.20.20.80">
    <property type="entry name" value="Glycosidases"/>
    <property type="match status" value="1"/>
</dbReference>
<dbReference type="PANTHER" id="PTHR46708:SF2">
    <property type="entry name" value="FIBRONECTIN TYPE-III DOMAIN-CONTAINING PROTEIN"/>
    <property type="match status" value="1"/>
</dbReference>
<dbReference type="SUPFAM" id="SSF51011">
    <property type="entry name" value="Glycosyl hydrolase domain"/>
    <property type="match status" value="1"/>
</dbReference>
<dbReference type="Gene3D" id="2.60.40.10">
    <property type="entry name" value="Immunoglobulins"/>
    <property type="match status" value="3"/>
</dbReference>
<dbReference type="SUPFAM" id="SSF49265">
    <property type="entry name" value="Fibronectin type III"/>
    <property type="match status" value="3"/>
</dbReference>
<feature type="domain" description="Fibronectin type-III" evidence="2">
    <location>
        <begin position="879"/>
        <end position="973"/>
    </location>
</feature>
<dbReference type="InterPro" id="IPR013780">
    <property type="entry name" value="Glyco_hydro_b"/>
</dbReference>
<dbReference type="InterPro" id="IPR003961">
    <property type="entry name" value="FN3_dom"/>
</dbReference>
<dbReference type="InterPro" id="IPR050991">
    <property type="entry name" value="ECM_Regulatory_Proteins"/>
</dbReference>
<dbReference type="Proteomes" id="UP001596378">
    <property type="component" value="Unassembled WGS sequence"/>
</dbReference>
<sequence>MKKVSVLISGILAMVLMYPLFLFPQTASADNISAVIDFDTEQESTYERGFRGLNNPLQKGAISFLDDDFIEALKDANTGWSRYGSGTVVGDYNWKLGEPDDEYIAQYRLSSHMYEFVDYRRYVIAKGKEHFKDFYESARLTGTKIIVTVNTFTETPKAVGDLAKYVKDNHIDVEYWQLGNEPYFLNYIGDAGVRPKFYNGANDYLNKAKAFNDEIKQNLPDAKTLIYYAPNPEHATNATIKNYPAPFWDGISFHQYRGNGSTVAEAVVNTNQALAEWEDRIAEYERQSWNGVPMVIPEYGVSTGGMLEGTLYHGIFIAESVLQATKYSNIKFMGGFRAYGGLVTPGNPRFDEAEDAFQDGQSVDTTGWDFDSYSLAPALALKIIDHAINNGNSLWATTVTGGATVNTATGTLPALYAQAYKGDNGINYVTIVNKSDQAHDVAVQEDGNPVTASLTKTYVTSTDPGALNTDSARNTVSIQVSSTSNPVTVPPYSVMRVEWDAERAPEVLPTRLTHAQVTDSGEVTLKWWPLEGVSTYRILYGTSPGTYTDSIVVNNASEYAIAGLANGSTYYFAVYPETSSSVLSNEMSADLTAPAAPVIVKAYPKRNGEIGVEWKTVPKATGYKVKVGTAPGVYTSWIDVGNVAGHKLTGLTNGTTHYVAVSAYNGIGESGNSDELSAIPRSNLPYAPNNLRFQKVDSNSVKLTWDPSYVEVMYDGFEDGSMTDTVKNNVNDLDTVWSVENGTFSIEDHPTRANAKVLQSGASGEHLAVSGNSGWVNYDIEAKFESTDWNQFGGVVARYDSVTDSYYRLIASAYDCSGNYSSTDKYIKLQKVINGNPTGSDLICEPTSHSKMKLRLQVSGSKLSAFLDNVIVGEATDNALSQGQYGVISKNQTTLFDRVAVYKTNTPQGTYHVYRSTVPYPGPGTLVATVNSAPYYEYTDTGLTPGTQYYYRVYAENDQGMSNDYSNIVPVKL</sequence>
<keyword evidence="4" id="KW-1185">Reference proteome</keyword>
<feature type="domain" description="Fibronectin type-III" evidence="2">
    <location>
        <begin position="593"/>
        <end position="683"/>
    </location>
</feature>
<dbReference type="RefSeq" id="WP_378053014.1">
    <property type="nucleotide sequence ID" value="NZ_JBHMDN010000069.1"/>
</dbReference>
<dbReference type="SMART" id="SM00060">
    <property type="entry name" value="FN3"/>
    <property type="match status" value="3"/>
</dbReference>
<dbReference type="InterPro" id="IPR036116">
    <property type="entry name" value="FN3_sf"/>
</dbReference>
<dbReference type="InterPro" id="IPR013783">
    <property type="entry name" value="Ig-like_fold"/>
</dbReference>
<comment type="caution">
    <text evidence="3">The sequence shown here is derived from an EMBL/GenBank/DDBJ whole genome shotgun (WGS) entry which is preliminary data.</text>
</comment>
<dbReference type="Gene3D" id="2.60.120.560">
    <property type="entry name" value="Exo-inulinase, domain 1"/>
    <property type="match status" value="1"/>
</dbReference>
<evidence type="ECO:0000313" key="3">
    <source>
        <dbReference type="EMBL" id="MFC7150632.1"/>
    </source>
</evidence>
<dbReference type="Gene3D" id="2.60.40.1180">
    <property type="entry name" value="Golgi alpha-mannosidase II"/>
    <property type="match status" value="1"/>
</dbReference>
<proteinExistence type="predicted"/>
<evidence type="ECO:0000259" key="2">
    <source>
        <dbReference type="PROSITE" id="PS50853"/>
    </source>
</evidence>
<keyword evidence="1" id="KW-0677">Repeat</keyword>
<dbReference type="PANTHER" id="PTHR46708">
    <property type="entry name" value="TENASCIN"/>
    <property type="match status" value="1"/>
</dbReference>
<protein>
    <recommendedName>
        <fullName evidence="2">Fibronectin type-III domain-containing protein</fullName>
    </recommendedName>
</protein>
<reference evidence="4" key="1">
    <citation type="journal article" date="2019" name="Int. J. Syst. Evol. Microbiol.">
        <title>The Global Catalogue of Microorganisms (GCM) 10K type strain sequencing project: providing services to taxonomists for standard genome sequencing and annotation.</title>
        <authorList>
            <consortium name="The Broad Institute Genomics Platform"/>
            <consortium name="The Broad Institute Genome Sequencing Center for Infectious Disease"/>
            <person name="Wu L."/>
            <person name="Ma J."/>
        </authorList>
    </citation>
    <scope>NUCLEOTIDE SEQUENCE [LARGE SCALE GENOMIC DNA]</scope>
    <source>
        <strain evidence="4">KCTC 12907</strain>
    </source>
</reference>
<name>A0ABW2FE90_9BACL</name>
<organism evidence="3 4">
    <name type="scientific">Cohnella cellulosilytica</name>
    <dbReference type="NCBI Taxonomy" id="986710"/>
    <lineage>
        <taxon>Bacteria</taxon>
        <taxon>Bacillati</taxon>
        <taxon>Bacillota</taxon>
        <taxon>Bacilli</taxon>
        <taxon>Bacillales</taxon>
        <taxon>Paenibacillaceae</taxon>
        <taxon>Cohnella</taxon>
    </lineage>
</organism>
<dbReference type="PROSITE" id="PS50853">
    <property type="entry name" value="FN3"/>
    <property type="match status" value="2"/>
</dbReference>
<evidence type="ECO:0000313" key="4">
    <source>
        <dbReference type="Proteomes" id="UP001596378"/>
    </source>
</evidence>
<gene>
    <name evidence="3" type="ORF">ACFQMJ_19035</name>
</gene>
<dbReference type="CDD" id="cd00063">
    <property type="entry name" value="FN3"/>
    <property type="match status" value="2"/>
</dbReference>
<dbReference type="EMBL" id="JBHTAI010000011">
    <property type="protein sequence ID" value="MFC7150632.1"/>
    <property type="molecule type" value="Genomic_DNA"/>
</dbReference>
<accession>A0ABW2FE90</accession>
<dbReference type="SUPFAM" id="SSF51445">
    <property type="entry name" value="(Trans)glycosidases"/>
    <property type="match status" value="1"/>
</dbReference>
<dbReference type="InterPro" id="IPR017853">
    <property type="entry name" value="GH"/>
</dbReference>
<evidence type="ECO:0000256" key="1">
    <source>
        <dbReference type="ARBA" id="ARBA00022737"/>
    </source>
</evidence>